<name>A0ACC4APW7_POPAL</name>
<gene>
    <name evidence="1" type="ORF">D5086_030936</name>
</gene>
<dbReference type="EMBL" id="RCHU02000017">
    <property type="protein sequence ID" value="KAL3568285.1"/>
    <property type="molecule type" value="Genomic_DNA"/>
</dbReference>
<evidence type="ECO:0000313" key="1">
    <source>
        <dbReference type="EMBL" id="KAL3568285.1"/>
    </source>
</evidence>
<keyword evidence="2" id="KW-1185">Reference proteome</keyword>
<proteinExistence type="predicted"/>
<accession>A0ACC4APW7</accession>
<organism evidence="1 2">
    <name type="scientific">Populus alba</name>
    <name type="common">White poplar</name>
    <dbReference type="NCBI Taxonomy" id="43335"/>
    <lineage>
        <taxon>Eukaryota</taxon>
        <taxon>Viridiplantae</taxon>
        <taxon>Streptophyta</taxon>
        <taxon>Embryophyta</taxon>
        <taxon>Tracheophyta</taxon>
        <taxon>Spermatophyta</taxon>
        <taxon>Magnoliopsida</taxon>
        <taxon>eudicotyledons</taxon>
        <taxon>Gunneridae</taxon>
        <taxon>Pentapetalae</taxon>
        <taxon>rosids</taxon>
        <taxon>fabids</taxon>
        <taxon>Malpighiales</taxon>
        <taxon>Salicaceae</taxon>
        <taxon>Saliceae</taxon>
        <taxon>Populus</taxon>
    </lineage>
</organism>
<dbReference type="Proteomes" id="UP000309997">
    <property type="component" value="Unassembled WGS sequence"/>
</dbReference>
<comment type="caution">
    <text evidence="1">The sequence shown here is derived from an EMBL/GenBank/DDBJ whole genome shotgun (WGS) entry which is preliminary data.</text>
</comment>
<evidence type="ECO:0000313" key="2">
    <source>
        <dbReference type="Proteomes" id="UP000309997"/>
    </source>
</evidence>
<protein>
    <submittedName>
        <fullName evidence="1">Uncharacterized protein</fullName>
    </submittedName>
</protein>
<sequence length="100" mass="11609">MDKSLVSTTHRQPERFPNRWSFHIPIKVHLQLGHLTRDIVEIHVAEDLILFASVSAMEKKYFLAARTRNDATVLVSFHLKAEHSNNRKHHKPCLIDFGTN</sequence>
<reference evidence="1 2" key="1">
    <citation type="journal article" date="2024" name="Plant Biotechnol. J.">
        <title>Genome and CRISPR/Cas9 system of a widespread forest tree (Populus alba) in the world.</title>
        <authorList>
            <person name="Liu Y.J."/>
            <person name="Jiang P.F."/>
            <person name="Han X.M."/>
            <person name="Li X.Y."/>
            <person name="Wang H.M."/>
            <person name="Wang Y.J."/>
            <person name="Wang X.X."/>
            <person name="Zeng Q.Y."/>
        </authorList>
    </citation>
    <scope>NUCLEOTIDE SEQUENCE [LARGE SCALE GENOMIC DNA]</scope>
    <source>
        <strain evidence="2">cv. PAL-ZL1</strain>
    </source>
</reference>